<dbReference type="PANTHER" id="PTHR15004">
    <property type="entry name" value="GLUTAMYL-TRNA(GLN) AMIDOTRANSFERASE SUBUNIT C, MITOCHONDRIAL"/>
    <property type="match status" value="1"/>
</dbReference>
<dbReference type="HAMAP" id="MF_00122">
    <property type="entry name" value="GatC"/>
    <property type="match status" value="1"/>
</dbReference>
<dbReference type="InterPro" id="IPR036113">
    <property type="entry name" value="Asp/Glu-ADT_sf_sub_c"/>
</dbReference>
<dbReference type="GO" id="GO:0070681">
    <property type="term" value="P:glutaminyl-tRNAGln biosynthesis via transamidation"/>
    <property type="evidence" value="ECO:0007669"/>
    <property type="project" value="TreeGrafter"/>
</dbReference>
<comment type="catalytic activity">
    <reaction evidence="1">
        <text>L-aspartyl-tRNA(Asn) + L-glutamine + ATP + H2O = L-asparaginyl-tRNA(Asn) + L-glutamate + ADP + phosphate + 2 H(+)</text>
        <dbReference type="Rhea" id="RHEA:14513"/>
        <dbReference type="Rhea" id="RHEA-COMP:9674"/>
        <dbReference type="Rhea" id="RHEA-COMP:9677"/>
        <dbReference type="ChEBI" id="CHEBI:15377"/>
        <dbReference type="ChEBI" id="CHEBI:15378"/>
        <dbReference type="ChEBI" id="CHEBI:29985"/>
        <dbReference type="ChEBI" id="CHEBI:30616"/>
        <dbReference type="ChEBI" id="CHEBI:43474"/>
        <dbReference type="ChEBI" id="CHEBI:58359"/>
        <dbReference type="ChEBI" id="CHEBI:78515"/>
        <dbReference type="ChEBI" id="CHEBI:78516"/>
        <dbReference type="ChEBI" id="CHEBI:456216"/>
    </reaction>
</comment>
<sequence>MSLTPEQVRRVAHLARIEISDPEVHSTLGHMNEIFGLIEAMQAVDTTGVEPMAHAQDVAQRLRADRVTETGQLDEQRAAFQAIAPETEAGLYLVPKVIE</sequence>
<reference evidence="2 3" key="1">
    <citation type="submission" date="2016-06" db="EMBL/GenBank/DDBJ databases">
        <authorList>
            <person name="Kjaerup R.B."/>
            <person name="Dalgaard T.S."/>
            <person name="Juul-Madsen H.R."/>
        </authorList>
    </citation>
    <scope>NUCLEOTIDE SEQUENCE [LARGE SCALE GENOMIC DNA]</scope>
    <source>
        <strain evidence="2">3</strain>
    </source>
</reference>
<dbReference type="NCBIfam" id="TIGR00135">
    <property type="entry name" value="gatC"/>
    <property type="match status" value="1"/>
</dbReference>
<keyword evidence="1 2" id="KW-0436">Ligase</keyword>
<comment type="subunit">
    <text evidence="1">Heterotrimer of A, B and C subunits.</text>
</comment>
<dbReference type="RefSeq" id="WP_186406872.1">
    <property type="nucleotide sequence ID" value="NZ_FLQX01000103.1"/>
</dbReference>
<dbReference type="EMBL" id="FLQX01000103">
    <property type="protein sequence ID" value="SBT05956.1"/>
    <property type="molecule type" value="Genomic_DNA"/>
</dbReference>
<dbReference type="Gene3D" id="1.10.20.60">
    <property type="entry name" value="Glu-tRNAGln amidotransferase C subunit, N-terminal domain"/>
    <property type="match status" value="1"/>
</dbReference>
<keyword evidence="1" id="KW-0547">Nucleotide-binding</keyword>
<accession>A0A1A8XMS7</accession>
<dbReference type="Proteomes" id="UP000199169">
    <property type="component" value="Unassembled WGS sequence"/>
</dbReference>
<dbReference type="GO" id="GO:0050567">
    <property type="term" value="F:glutaminyl-tRNA synthase (glutamine-hydrolyzing) activity"/>
    <property type="evidence" value="ECO:0007669"/>
    <property type="project" value="UniProtKB-UniRule"/>
</dbReference>
<evidence type="ECO:0000313" key="2">
    <source>
        <dbReference type="EMBL" id="SBT05956.1"/>
    </source>
</evidence>
<dbReference type="STRING" id="1860102.ACCAA_280026"/>
<organism evidence="2 3">
    <name type="scientific">Candidatus Accumulibacter aalborgensis</name>
    <dbReference type="NCBI Taxonomy" id="1860102"/>
    <lineage>
        <taxon>Bacteria</taxon>
        <taxon>Pseudomonadati</taxon>
        <taxon>Pseudomonadota</taxon>
        <taxon>Betaproteobacteria</taxon>
        <taxon>Candidatus Accumulibacter</taxon>
    </lineage>
</organism>
<evidence type="ECO:0000313" key="3">
    <source>
        <dbReference type="Proteomes" id="UP000199169"/>
    </source>
</evidence>
<dbReference type="AlphaFoldDB" id="A0A1A8XMS7"/>
<dbReference type="InterPro" id="IPR003837">
    <property type="entry name" value="GatC"/>
</dbReference>
<dbReference type="GO" id="GO:0005524">
    <property type="term" value="F:ATP binding"/>
    <property type="evidence" value="ECO:0007669"/>
    <property type="project" value="UniProtKB-KW"/>
</dbReference>
<dbReference type="GO" id="GO:0050566">
    <property type="term" value="F:asparaginyl-tRNA synthase (glutamine-hydrolyzing) activity"/>
    <property type="evidence" value="ECO:0007669"/>
    <property type="project" value="RHEA"/>
</dbReference>
<dbReference type="GO" id="GO:0006412">
    <property type="term" value="P:translation"/>
    <property type="evidence" value="ECO:0007669"/>
    <property type="project" value="UniProtKB-UniRule"/>
</dbReference>
<keyword evidence="2" id="KW-0808">Transferase</keyword>
<comment type="function">
    <text evidence="1">Allows the formation of correctly charged Asn-tRNA(Asn) or Gln-tRNA(Gln) through the transamidation of misacylated Asp-tRNA(Asn) or Glu-tRNA(Gln) in organisms which lack either or both of asparaginyl-tRNA or glutaminyl-tRNA synthetases. The reaction takes place in the presence of glutamine and ATP through an activated phospho-Asp-tRNA(Asn) or phospho-Glu-tRNA(Gln).</text>
</comment>
<comment type="catalytic activity">
    <reaction evidence="1">
        <text>L-glutamyl-tRNA(Gln) + L-glutamine + ATP + H2O = L-glutaminyl-tRNA(Gln) + L-glutamate + ADP + phosphate + H(+)</text>
        <dbReference type="Rhea" id="RHEA:17521"/>
        <dbReference type="Rhea" id="RHEA-COMP:9681"/>
        <dbReference type="Rhea" id="RHEA-COMP:9684"/>
        <dbReference type="ChEBI" id="CHEBI:15377"/>
        <dbReference type="ChEBI" id="CHEBI:15378"/>
        <dbReference type="ChEBI" id="CHEBI:29985"/>
        <dbReference type="ChEBI" id="CHEBI:30616"/>
        <dbReference type="ChEBI" id="CHEBI:43474"/>
        <dbReference type="ChEBI" id="CHEBI:58359"/>
        <dbReference type="ChEBI" id="CHEBI:78520"/>
        <dbReference type="ChEBI" id="CHEBI:78521"/>
        <dbReference type="ChEBI" id="CHEBI:456216"/>
    </reaction>
</comment>
<dbReference type="GO" id="GO:0006450">
    <property type="term" value="P:regulation of translational fidelity"/>
    <property type="evidence" value="ECO:0007669"/>
    <property type="project" value="InterPro"/>
</dbReference>
<dbReference type="SUPFAM" id="SSF141000">
    <property type="entry name" value="Glu-tRNAGln amidotransferase C subunit"/>
    <property type="match status" value="1"/>
</dbReference>
<evidence type="ECO:0000256" key="1">
    <source>
        <dbReference type="HAMAP-Rule" id="MF_00122"/>
    </source>
</evidence>
<dbReference type="EC" id="6.3.5.-" evidence="1"/>
<comment type="similarity">
    <text evidence="1">Belongs to the GatC family.</text>
</comment>
<name>A0A1A8XMS7_9PROT</name>
<keyword evidence="1" id="KW-0648">Protein biosynthesis</keyword>
<gene>
    <name evidence="1 2" type="primary">gatC</name>
    <name evidence="2" type="ORF">ACCAA_280026</name>
</gene>
<dbReference type="PANTHER" id="PTHR15004:SF0">
    <property type="entry name" value="GLUTAMYL-TRNA(GLN) AMIDOTRANSFERASE SUBUNIT C, MITOCHONDRIAL"/>
    <property type="match status" value="1"/>
</dbReference>
<keyword evidence="1" id="KW-0067">ATP-binding</keyword>
<dbReference type="GO" id="GO:0016740">
    <property type="term" value="F:transferase activity"/>
    <property type="evidence" value="ECO:0007669"/>
    <property type="project" value="UniProtKB-KW"/>
</dbReference>
<proteinExistence type="inferred from homology"/>
<keyword evidence="3" id="KW-1185">Reference proteome</keyword>
<protein>
    <recommendedName>
        <fullName evidence="1">Aspartyl/glutamyl-tRNA(Asn/Gln) amidotransferase subunit C</fullName>
        <shortName evidence="1">Asp/Glu-ADT subunit C</shortName>
        <ecNumber evidence="1">6.3.5.-</ecNumber>
    </recommendedName>
</protein>
<dbReference type="Pfam" id="PF02686">
    <property type="entry name" value="GatC"/>
    <property type="match status" value="1"/>
</dbReference>